<dbReference type="Pfam" id="PF20477">
    <property type="entry name" value="DUF6719"/>
    <property type="match status" value="1"/>
</dbReference>
<reference evidence="3 4" key="1">
    <citation type="journal article" date="2015" name="Antonie Van Leeuwenhoek">
        <title>Bosea vaviloviae sp. nov., a new species of slow-growing rhizobia isolated from nodules of the relict species Vavilovia formosa (Stev.) Fed.</title>
        <authorList>
            <person name="Safronova V.I."/>
            <person name="Kuznetsova I.G."/>
            <person name="Sazanova A.L."/>
            <person name="Kimeklis A.K."/>
            <person name="Belimov A.A."/>
            <person name="Andronov E.E."/>
            <person name="Pinaev A.G."/>
            <person name="Chizhevskaya E.P."/>
            <person name="Pukhaev A.R."/>
            <person name="Popov K.P."/>
            <person name="Willems A."/>
            <person name="Tikhonovich I.A."/>
        </authorList>
    </citation>
    <scope>NUCLEOTIDE SEQUENCE [LARGE SCALE GENOMIC DNA]</scope>
    <source>
        <strain evidence="3 4">Vaf18</strain>
    </source>
</reference>
<keyword evidence="4" id="KW-1185">Reference proteome</keyword>
<evidence type="ECO:0000256" key="1">
    <source>
        <dbReference type="SAM" id="MobiDB-lite"/>
    </source>
</evidence>
<dbReference type="KEGG" id="bvv:BHK69_01665"/>
<sequence>MRFAMRWSLVMAAMLGSVVLAVPAMSQQVLRREPPAGQLKAGEVILVDDGRCPQGQVREVTGARQQKTRDSLASATSGSSRSRRCVQRPR</sequence>
<feature type="compositionally biased region" description="Low complexity" evidence="1">
    <location>
        <begin position="71"/>
        <end position="80"/>
    </location>
</feature>
<evidence type="ECO:0008006" key="5">
    <source>
        <dbReference type="Google" id="ProtNLM"/>
    </source>
</evidence>
<keyword evidence="2" id="KW-0732">Signal</keyword>
<name>A0A1D7TW90_9HYPH</name>
<gene>
    <name evidence="3" type="ORF">BHK69_01665</name>
</gene>
<feature type="chain" id="PRO_5009099673" description="Thermonuclease family protein" evidence="2">
    <location>
        <begin position="22"/>
        <end position="90"/>
    </location>
</feature>
<feature type="region of interest" description="Disordered" evidence="1">
    <location>
        <begin position="57"/>
        <end position="90"/>
    </location>
</feature>
<feature type="signal peptide" evidence="2">
    <location>
        <begin position="1"/>
        <end position="21"/>
    </location>
</feature>
<evidence type="ECO:0000256" key="2">
    <source>
        <dbReference type="SAM" id="SignalP"/>
    </source>
</evidence>
<protein>
    <recommendedName>
        <fullName evidence="5">Thermonuclease family protein</fullName>
    </recommendedName>
</protein>
<proteinExistence type="predicted"/>
<evidence type="ECO:0000313" key="3">
    <source>
        <dbReference type="EMBL" id="AOO79378.1"/>
    </source>
</evidence>
<accession>A0A1D7TW90</accession>
<dbReference type="OrthoDB" id="7960998at2"/>
<dbReference type="InterPro" id="IPR046565">
    <property type="entry name" value="DUF6719"/>
</dbReference>
<dbReference type="EMBL" id="CP017147">
    <property type="protein sequence ID" value="AOO79378.1"/>
    <property type="molecule type" value="Genomic_DNA"/>
</dbReference>
<dbReference type="Proteomes" id="UP000094969">
    <property type="component" value="Chromosome"/>
</dbReference>
<feature type="compositionally biased region" description="Basic residues" evidence="1">
    <location>
        <begin position="81"/>
        <end position="90"/>
    </location>
</feature>
<organism evidence="3 4">
    <name type="scientific">Bosea vaviloviae</name>
    <dbReference type="NCBI Taxonomy" id="1526658"/>
    <lineage>
        <taxon>Bacteria</taxon>
        <taxon>Pseudomonadati</taxon>
        <taxon>Pseudomonadota</taxon>
        <taxon>Alphaproteobacteria</taxon>
        <taxon>Hyphomicrobiales</taxon>
        <taxon>Boseaceae</taxon>
        <taxon>Bosea</taxon>
    </lineage>
</organism>
<evidence type="ECO:0000313" key="4">
    <source>
        <dbReference type="Proteomes" id="UP000094969"/>
    </source>
</evidence>
<dbReference type="AlphaFoldDB" id="A0A1D7TW90"/>